<feature type="transmembrane region" description="Helical" evidence="7">
    <location>
        <begin position="93"/>
        <end position="118"/>
    </location>
</feature>
<evidence type="ECO:0000313" key="8">
    <source>
        <dbReference type="EMBL" id="CAA7600954.1"/>
    </source>
</evidence>
<dbReference type="EMBL" id="CDGJ01000104">
    <property type="protein sequence ID" value="CEJ08890.1"/>
    <property type="molecule type" value="Genomic_DNA"/>
</dbReference>
<keyword evidence="3" id="KW-0813">Transport</keyword>
<feature type="transmembrane region" description="Helical" evidence="7">
    <location>
        <begin position="301"/>
        <end position="323"/>
    </location>
</feature>
<gene>
    <name evidence="8" type="ORF">DEACI_1607</name>
    <name evidence="9" type="ORF">DEACI_3372</name>
</gene>
<dbReference type="PROSITE" id="PS01116">
    <property type="entry name" value="XANTH_URACIL_PERMASE"/>
    <property type="match status" value="1"/>
</dbReference>
<proteinExistence type="inferred from homology"/>
<keyword evidence="10" id="KW-1185">Reference proteome</keyword>
<evidence type="ECO:0000256" key="4">
    <source>
        <dbReference type="ARBA" id="ARBA00022692"/>
    </source>
</evidence>
<feature type="transmembrane region" description="Helical" evidence="7">
    <location>
        <begin position="21"/>
        <end position="39"/>
    </location>
</feature>
<evidence type="ECO:0000256" key="7">
    <source>
        <dbReference type="SAM" id="Phobius"/>
    </source>
</evidence>
<dbReference type="PANTHER" id="PTHR11119">
    <property type="entry name" value="XANTHINE-URACIL / VITAMIN C PERMEASE FAMILY MEMBER"/>
    <property type="match status" value="1"/>
</dbReference>
<evidence type="ECO:0000256" key="2">
    <source>
        <dbReference type="ARBA" id="ARBA00008821"/>
    </source>
</evidence>
<dbReference type="InterPro" id="IPR006042">
    <property type="entry name" value="Xan_ur_permease"/>
</dbReference>
<feature type="transmembrane region" description="Helical" evidence="7">
    <location>
        <begin position="45"/>
        <end position="61"/>
    </location>
</feature>
<dbReference type="GO" id="GO:0005886">
    <property type="term" value="C:plasma membrane"/>
    <property type="evidence" value="ECO:0007669"/>
    <property type="project" value="UniProtKB-ARBA"/>
</dbReference>
<feature type="transmembrane region" description="Helical" evidence="7">
    <location>
        <begin position="329"/>
        <end position="350"/>
    </location>
</feature>
<dbReference type="GO" id="GO:0015205">
    <property type="term" value="F:nucleobase transmembrane transporter activity"/>
    <property type="evidence" value="ECO:0007669"/>
    <property type="project" value="UniProtKB-ARBA"/>
</dbReference>
<sequence length="423" mass="44048">MMFKKVYDIEDVPPLSKAIPLSFQHVFAMFGATILVPLLTKMDPSVTLFASGLGTLIFHLITRGKVPAYLGSSFAFIAPIIAASKAYGAQGAFTGMIAAGFIYLIVFGIIALVGLNWLNRVLPPIVVGPVVMIIGLSLTPTAISEASKGLLTAFVTAGIVVVANIFAKGFLKIIPILLGTVGGYLFAITQGQVNFETINHAAWFAFPNLTIVTGHMPVIAWGAVSLIAPIAIATMVEDVGHLLVIGDTVGRDLMHKPGLHKVLLANGVATMLSGFLGGVPETTYGENIGVLAITRVFSSRVIQGAAVIAILLSFIEKVGAAIQTIPQPVLGGITIILYGMIASVGLRNLVENKVNLASNRNLLIASIIFTLGVGGINIPIGQYSFEGVGPAAVIGILLNLVLPREKNESEEVGSSSGSGVSAG</sequence>
<evidence type="ECO:0000256" key="5">
    <source>
        <dbReference type="ARBA" id="ARBA00022989"/>
    </source>
</evidence>
<comment type="similarity">
    <text evidence="2">Belongs to the nucleobase:cation symporter-2 (NCS2) (TC 2.A.40) family.</text>
</comment>
<reference evidence="9" key="1">
    <citation type="submission" date="2014-11" db="EMBL/GenBank/DDBJ databases">
        <authorList>
            <person name="Hornung B.V."/>
        </authorList>
    </citation>
    <scope>NUCLEOTIDE SEQUENCE</scope>
    <source>
        <strain evidence="9">INE</strain>
    </source>
</reference>
<keyword evidence="5 7" id="KW-1133">Transmembrane helix</keyword>
<keyword evidence="6 7" id="KW-0472">Membrane</keyword>
<reference evidence="8" key="2">
    <citation type="submission" date="2020-01" db="EMBL/GenBank/DDBJ databases">
        <authorList>
            <person name="Hornung B."/>
        </authorList>
    </citation>
    <scope>NUCLEOTIDE SEQUENCE</scope>
    <source>
        <strain evidence="8">PacBioINE</strain>
    </source>
</reference>
<dbReference type="RefSeq" id="WP_240984538.1">
    <property type="nucleotide sequence ID" value="NZ_CDGJ01000104.1"/>
</dbReference>
<evidence type="ECO:0000256" key="1">
    <source>
        <dbReference type="ARBA" id="ARBA00004141"/>
    </source>
</evidence>
<feature type="transmembrane region" description="Helical" evidence="7">
    <location>
        <begin position="149"/>
        <end position="167"/>
    </location>
</feature>
<comment type="subcellular location">
    <subcellularLocation>
        <location evidence="1">Membrane</location>
        <topology evidence="1">Multi-pass membrane protein</topology>
    </subcellularLocation>
</comment>
<feature type="transmembrane region" description="Helical" evidence="7">
    <location>
        <begin position="215"/>
        <end position="236"/>
    </location>
</feature>
<protein>
    <submittedName>
        <fullName evidence="8">Permease family</fullName>
    </submittedName>
    <submittedName>
        <fullName evidence="9">Uracil permease</fullName>
    </submittedName>
</protein>
<dbReference type="InterPro" id="IPR006043">
    <property type="entry name" value="NCS2"/>
</dbReference>
<dbReference type="AlphaFoldDB" id="A0A8S0WN22"/>
<dbReference type="KEGG" id="aacx:DEACI_1607"/>
<dbReference type="NCBIfam" id="TIGR00801">
    <property type="entry name" value="ncs2"/>
    <property type="match status" value="1"/>
</dbReference>
<dbReference type="Proteomes" id="UP001071230">
    <property type="component" value="Unassembled WGS sequence"/>
</dbReference>
<evidence type="ECO:0000313" key="10">
    <source>
        <dbReference type="Proteomes" id="UP001071230"/>
    </source>
</evidence>
<keyword evidence="4 7" id="KW-0812">Transmembrane</keyword>
<dbReference type="Pfam" id="PF00860">
    <property type="entry name" value="Xan_ur_permease"/>
    <property type="match status" value="1"/>
</dbReference>
<accession>A0A8S0WN22</accession>
<feature type="transmembrane region" description="Helical" evidence="7">
    <location>
        <begin position="174"/>
        <end position="195"/>
    </location>
</feature>
<dbReference type="Proteomes" id="UP000836597">
    <property type="component" value="Chromosome"/>
</dbReference>
<feature type="transmembrane region" description="Helical" evidence="7">
    <location>
        <begin position="362"/>
        <end position="381"/>
    </location>
</feature>
<feature type="transmembrane region" description="Helical" evidence="7">
    <location>
        <begin position="125"/>
        <end position="143"/>
    </location>
</feature>
<evidence type="ECO:0000256" key="6">
    <source>
        <dbReference type="ARBA" id="ARBA00023136"/>
    </source>
</evidence>
<dbReference type="EMBL" id="LR746496">
    <property type="protein sequence ID" value="CAA7600954.1"/>
    <property type="molecule type" value="Genomic_DNA"/>
</dbReference>
<evidence type="ECO:0000256" key="3">
    <source>
        <dbReference type="ARBA" id="ARBA00022448"/>
    </source>
</evidence>
<organism evidence="8">
    <name type="scientific">Acididesulfobacillus acetoxydans</name>
    <dbReference type="NCBI Taxonomy" id="1561005"/>
    <lineage>
        <taxon>Bacteria</taxon>
        <taxon>Bacillati</taxon>
        <taxon>Bacillota</taxon>
        <taxon>Clostridia</taxon>
        <taxon>Eubacteriales</taxon>
        <taxon>Peptococcaceae</taxon>
        <taxon>Acididesulfobacillus</taxon>
    </lineage>
</organism>
<evidence type="ECO:0000313" key="9">
    <source>
        <dbReference type="EMBL" id="CEJ08890.1"/>
    </source>
</evidence>
<feature type="transmembrane region" description="Helical" evidence="7">
    <location>
        <begin position="68"/>
        <end position="87"/>
    </location>
</feature>
<name>A0A8S0WN22_9FIRM</name>